<name>A0AAD5WM27_9PEZI</name>
<dbReference type="FunFam" id="2.40.50.140:FF:000090">
    <property type="entry name" value="Replication protein A subunit"/>
    <property type="match status" value="1"/>
</dbReference>
<feature type="domain" description="OB" evidence="10">
    <location>
        <begin position="196"/>
        <end position="268"/>
    </location>
</feature>
<feature type="domain" description="Replication factor A C-terminal" evidence="12">
    <location>
        <begin position="467"/>
        <end position="613"/>
    </location>
</feature>
<dbReference type="GO" id="GO:0006260">
    <property type="term" value="P:DNA replication"/>
    <property type="evidence" value="ECO:0007669"/>
    <property type="project" value="UniProtKB-KW"/>
</dbReference>
<dbReference type="Pfam" id="PF01336">
    <property type="entry name" value="tRNA_anti-codon"/>
    <property type="match status" value="1"/>
</dbReference>
<evidence type="ECO:0000259" key="11">
    <source>
        <dbReference type="Pfam" id="PF04057"/>
    </source>
</evidence>
<keyword evidence="5 9" id="KW-0863">Zinc-finger</keyword>
<keyword evidence="6 9" id="KW-0862">Zinc</keyword>
<sequence>MDDLPITQGALQDIFRDVSTADKRHPFPVFQCLQIKPLSGGPGTSERFRIVLSDINNYCQSMLATQANSVVKDDILKKGHLVRVTGYQANSVKGKNILVILSLDVLQEHGQREKIGEPVGLEAVPQAPTTAAAAAAPAVPKANASMSGAGFYGNQVKKEEASQANLGLPSRAPPSDRHGGNVIYPIEALSPYSHKWTIKARVSQKSQIRTWHKQNSEGKLFSVNFLDESGEIKATGFNEQCDALYDKLIEGEVYYISTPCKVALAKKQFSTLPNDYELAFERDTTVSKAEDSGSVPMVNLNAVALSELEKCEKDATVDVCGILKEVGEVQEAIAKASGKPYQRREVQLVDDSGFSVRATLWNKTATEFEAEPESVLALKGCKVSDFGGRSLSLLNSGQMMVNPDINDAHRLKGWWDAGGRSENFASHRDTMGAGGSGGQATGRGDQTICISDVKDKGLGENDEAPDYFTVKATIVYIRQENFCYPACKGEKCSKKVTDVGDGWRCEACNKTWDSPNYRYIMSVNVSDHTGQLWLSCFDDVGRIVMGGMSADELMEIQESGNDERKAALFEAANCKKLSFRCRAKKDNFGEVPRVRYQVMSAVGLDYKMEGHRLADLIKQMSMG</sequence>
<dbReference type="SUPFAM" id="SSF50249">
    <property type="entry name" value="Nucleic acid-binding proteins"/>
    <property type="match status" value="4"/>
</dbReference>
<organism evidence="14 15">
    <name type="scientific">Zalerion maritima</name>
    <dbReference type="NCBI Taxonomy" id="339359"/>
    <lineage>
        <taxon>Eukaryota</taxon>
        <taxon>Fungi</taxon>
        <taxon>Dikarya</taxon>
        <taxon>Ascomycota</taxon>
        <taxon>Pezizomycotina</taxon>
        <taxon>Sordariomycetes</taxon>
        <taxon>Lulworthiomycetidae</taxon>
        <taxon>Lulworthiales</taxon>
        <taxon>Lulworthiaceae</taxon>
        <taxon>Zalerion</taxon>
    </lineage>
</organism>
<dbReference type="Pfam" id="PF08646">
    <property type="entry name" value="Rep_fac-A_C"/>
    <property type="match status" value="1"/>
</dbReference>
<dbReference type="FunFam" id="2.40.50.140:FF:000041">
    <property type="entry name" value="Replication protein A subunit"/>
    <property type="match status" value="1"/>
</dbReference>
<dbReference type="AlphaFoldDB" id="A0AAD5WM27"/>
<dbReference type="GO" id="GO:0006310">
    <property type="term" value="P:DNA recombination"/>
    <property type="evidence" value="ECO:0007669"/>
    <property type="project" value="InterPro"/>
</dbReference>
<dbReference type="Pfam" id="PF04057">
    <property type="entry name" value="Rep-A_N"/>
    <property type="match status" value="1"/>
</dbReference>
<comment type="subunit">
    <text evidence="9">Component of the heterotrimeric canonical replication protein A complex (RPA).</text>
</comment>
<dbReference type="GO" id="GO:0007004">
    <property type="term" value="P:telomere maintenance via telomerase"/>
    <property type="evidence" value="ECO:0007669"/>
    <property type="project" value="UniProtKB-ARBA"/>
</dbReference>
<evidence type="ECO:0000259" key="13">
    <source>
        <dbReference type="Pfam" id="PF16900"/>
    </source>
</evidence>
<dbReference type="EMBL" id="JAKWBI020000743">
    <property type="protein sequence ID" value="KAJ2892697.1"/>
    <property type="molecule type" value="Genomic_DNA"/>
</dbReference>
<comment type="subcellular location">
    <subcellularLocation>
        <location evidence="1 9">Nucleus</location>
    </subcellularLocation>
</comment>
<evidence type="ECO:0000259" key="12">
    <source>
        <dbReference type="Pfam" id="PF08646"/>
    </source>
</evidence>
<comment type="caution">
    <text evidence="14">The sequence shown here is derived from an EMBL/GenBank/DDBJ whole genome shotgun (WGS) entry which is preliminary data.</text>
</comment>
<keyword evidence="7 9" id="KW-0238">DNA-binding</keyword>
<dbReference type="Pfam" id="PF16900">
    <property type="entry name" value="REPA_OB_2"/>
    <property type="match status" value="1"/>
</dbReference>
<dbReference type="InterPro" id="IPR031657">
    <property type="entry name" value="REPA_OB_2"/>
</dbReference>
<dbReference type="CDD" id="cd04476">
    <property type="entry name" value="RPA1_DBD_C"/>
    <property type="match status" value="1"/>
</dbReference>
<accession>A0AAD5WM27</accession>
<evidence type="ECO:0000313" key="14">
    <source>
        <dbReference type="EMBL" id="KAJ2892697.1"/>
    </source>
</evidence>
<dbReference type="InterPro" id="IPR047192">
    <property type="entry name" value="Euk_RPA1_DBD_C"/>
</dbReference>
<evidence type="ECO:0000256" key="6">
    <source>
        <dbReference type="ARBA" id="ARBA00022833"/>
    </source>
</evidence>
<dbReference type="CDD" id="cd04475">
    <property type="entry name" value="RPA1_DBD_B"/>
    <property type="match status" value="1"/>
</dbReference>
<dbReference type="InterPro" id="IPR007199">
    <property type="entry name" value="Rep_factor-A_N"/>
</dbReference>
<dbReference type="GO" id="GO:0005662">
    <property type="term" value="C:DNA replication factor A complex"/>
    <property type="evidence" value="ECO:0007669"/>
    <property type="project" value="UniProtKB-ARBA"/>
</dbReference>
<dbReference type="InterPro" id="IPR004591">
    <property type="entry name" value="Rfa1"/>
</dbReference>
<comment type="similarity">
    <text evidence="2 9">Belongs to the replication factor A protein 1 family.</text>
</comment>
<dbReference type="InterPro" id="IPR012340">
    <property type="entry name" value="NA-bd_OB-fold"/>
</dbReference>
<dbReference type="FunFam" id="2.40.50.140:FF:000064">
    <property type="entry name" value="Replication protein A subunit"/>
    <property type="match status" value="1"/>
</dbReference>
<dbReference type="GO" id="GO:0006281">
    <property type="term" value="P:DNA repair"/>
    <property type="evidence" value="ECO:0007669"/>
    <property type="project" value="InterPro"/>
</dbReference>
<keyword evidence="3 9" id="KW-0235">DNA replication</keyword>
<keyword evidence="15" id="KW-1185">Reference proteome</keyword>
<evidence type="ECO:0000256" key="3">
    <source>
        <dbReference type="ARBA" id="ARBA00022705"/>
    </source>
</evidence>
<dbReference type="CDD" id="cd04477">
    <property type="entry name" value="RPA1N"/>
    <property type="match status" value="1"/>
</dbReference>
<evidence type="ECO:0000256" key="7">
    <source>
        <dbReference type="ARBA" id="ARBA00023125"/>
    </source>
</evidence>
<feature type="domain" description="Replication factor-A protein 1 N-terminal" evidence="11">
    <location>
        <begin position="6"/>
        <end position="107"/>
    </location>
</feature>
<evidence type="ECO:0000256" key="4">
    <source>
        <dbReference type="ARBA" id="ARBA00022723"/>
    </source>
</evidence>
<dbReference type="InterPro" id="IPR013955">
    <property type="entry name" value="Rep_factor-A_C"/>
</dbReference>
<dbReference type="InterPro" id="IPR004365">
    <property type="entry name" value="NA-bd_OB_tRNA"/>
</dbReference>
<keyword evidence="4 9" id="KW-0479">Metal-binding</keyword>
<evidence type="ECO:0000256" key="5">
    <source>
        <dbReference type="ARBA" id="ARBA00022771"/>
    </source>
</evidence>
<evidence type="ECO:0000256" key="1">
    <source>
        <dbReference type="ARBA" id="ARBA00004123"/>
    </source>
</evidence>
<dbReference type="Gene3D" id="2.40.50.140">
    <property type="entry name" value="Nucleic acid-binding proteins"/>
    <property type="match status" value="4"/>
</dbReference>
<evidence type="ECO:0000256" key="8">
    <source>
        <dbReference type="ARBA" id="ARBA00023242"/>
    </source>
</evidence>
<reference evidence="14" key="1">
    <citation type="submission" date="2022-07" db="EMBL/GenBank/DDBJ databases">
        <title>Draft genome sequence of Zalerion maritima ATCC 34329, a (micro)plastics degrading marine fungus.</title>
        <authorList>
            <person name="Paco A."/>
            <person name="Goncalves M.F.M."/>
            <person name="Rocha-Santos T.A.P."/>
            <person name="Alves A."/>
        </authorList>
    </citation>
    <scope>NUCLEOTIDE SEQUENCE</scope>
    <source>
        <strain evidence="14">ATCC 34329</strain>
    </source>
</reference>
<dbReference type="GO" id="GO:0003697">
    <property type="term" value="F:single-stranded DNA binding"/>
    <property type="evidence" value="ECO:0007669"/>
    <property type="project" value="UniProtKB-ARBA"/>
</dbReference>
<proteinExistence type="inferred from homology"/>
<dbReference type="PANTHER" id="PTHR47165">
    <property type="entry name" value="OS03G0429900 PROTEIN"/>
    <property type="match status" value="1"/>
</dbReference>
<dbReference type="Proteomes" id="UP001201980">
    <property type="component" value="Unassembled WGS sequence"/>
</dbReference>
<feature type="domain" description="Replication protein A OB" evidence="13">
    <location>
        <begin position="305"/>
        <end position="402"/>
    </location>
</feature>
<comment type="function">
    <text evidence="9">As part of the replication protein A (RPA/RP-A), a single-stranded DNA-binding heterotrimeric complex, may play an essential role in DNA replication, recombination and repair. Binds and stabilizes single-stranded DNA intermediates, preventing complementary DNA reannealing and recruiting different proteins involved in DNA metabolism.</text>
</comment>
<keyword evidence="8 9" id="KW-0539">Nucleus</keyword>
<dbReference type="GO" id="GO:0000781">
    <property type="term" value="C:chromosome, telomeric region"/>
    <property type="evidence" value="ECO:0007669"/>
    <property type="project" value="UniProtKB-ARBA"/>
</dbReference>
<dbReference type="FunFam" id="2.40.50.140:FF:000117">
    <property type="entry name" value="Replication protein A subunit"/>
    <property type="match status" value="1"/>
</dbReference>
<evidence type="ECO:0000256" key="9">
    <source>
        <dbReference type="RuleBase" id="RU364130"/>
    </source>
</evidence>
<evidence type="ECO:0000256" key="2">
    <source>
        <dbReference type="ARBA" id="ARBA00005690"/>
    </source>
</evidence>
<evidence type="ECO:0000313" key="15">
    <source>
        <dbReference type="Proteomes" id="UP001201980"/>
    </source>
</evidence>
<protein>
    <recommendedName>
        <fullName evidence="9">Replication protein A subunit</fullName>
    </recommendedName>
</protein>
<evidence type="ECO:0000259" key="10">
    <source>
        <dbReference type="Pfam" id="PF01336"/>
    </source>
</evidence>
<dbReference type="CDD" id="cd04474">
    <property type="entry name" value="RPA1_DBD_A"/>
    <property type="match status" value="1"/>
</dbReference>
<dbReference type="NCBIfam" id="TIGR00617">
    <property type="entry name" value="rpa1"/>
    <property type="match status" value="1"/>
</dbReference>
<dbReference type="PANTHER" id="PTHR47165:SF4">
    <property type="entry name" value="OS03G0429900 PROTEIN"/>
    <property type="match status" value="1"/>
</dbReference>
<gene>
    <name evidence="14" type="ORF">MKZ38_009472</name>
</gene>
<dbReference type="GO" id="GO:0008270">
    <property type="term" value="F:zinc ion binding"/>
    <property type="evidence" value="ECO:0007669"/>
    <property type="project" value="UniProtKB-KW"/>
</dbReference>